<keyword evidence="1" id="KW-0597">Phosphoprotein</keyword>
<sequence length="198" mass="23104">MRHQEESYWTTRYKEKQTGWDIGFAATPIKTYIDQLEDKNIKLLIPGAGNGYEAEYLIEKGFTNVHILDISEIPLQDFKKRNPTFPDTHLHHANFFEFEGQFDIIIEQTFFCSFVPTAENRSAYAQQMASLLKEKGKLVGLWFAIPLTDDLEKRPFGGDKKLYLSYLAPFFTEKTFQPSYNSIPPRQDRELFGIFIKK</sequence>
<name>A0A1G7LIA0_9FLAO</name>
<dbReference type="InterPro" id="IPR008854">
    <property type="entry name" value="TPMT"/>
</dbReference>
<dbReference type="SUPFAM" id="SSF53335">
    <property type="entry name" value="S-adenosyl-L-methionine-dependent methyltransferases"/>
    <property type="match status" value="1"/>
</dbReference>
<evidence type="ECO:0000313" key="5">
    <source>
        <dbReference type="EMBL" id="SDF48679.1"/>
    </source>
</evidence>
<evidence type="ECO:0000313" key="6">
    <source>
        <dbReference type="Proteomes" id="UP000182114"/>
    </source>
</evidence>
<evidence type="ECO:0000256" key="4">
    <source>
        <dbReference type="ARBA" id="ARBA00022691"/>
    </source>
</evidence>
<dbReference type="Pfam" id="PF05724">
    <property type="entry name" value="TPMT"/>
    <property type="match status" value="1"/>
</dbReference>
<dbReference type="GO" id="GO:0032259">
    <property type="term" value="P:methylation"/>
    <property type="evidence" value="ECO:0007669"/>
    <property type="project" value="UniProtKB-KW"/>
</dbReference>
<dbReference type="eggNOG" id="COG0500">
    <property type="taxonomic scope" value="Bacteria"/>
</dbReference>
<evidence type="ECO:0000256" key="1">
    <source>
        <dbReference type="ARBA" id="ARBA00022553"/>
    </source>
</evidence>
<reference evidence="6" key="1">
    <citation type="submission" date="2016-10" db="EMBL/GenBank/DDBJ databases">
        <authorList>
            <person name="Varghese N."/>
            <person name="Submissions S."/>
        </authorList>
    </citation>
    <scope>NUCLEOTIDE SEQUENCE [LARGE SCALE GENOMIC DNA]</scope>
    <source>
        <strain evidence="6">DSM 24729</strain>
    </source>
</reference>
<keyword evidence="6" id="KW-1185">Reference proteome</keyword>
<dbReference type="EMBL" id="FNBD01000018">
    <property type="protein sequence ID" value="SDF48679.1"/>
    <property type="molecule type" value="Genomic_DNA"/>
</dbReference>
<dbReference type="PROSITE" id="PS51585">
    <property type="entry name" value="SAM_MT_TPMT"/>
    <property type="match status" value="1"/>
</dbReference>
<protein>
    <submittedName>
        <fullName evidence="5">Thiopurine S-methyltransferase</fullName>
    </submittedName>
</protein>
<organism evidence="5 6">
    <name type="scientific">Cellulophaga baltica</name>
    <dbReference type="NCBI Taxonomy" id="76594"/>
    <lineage>
        <taxon>Bacteria</taxon>
        <taxon>Pseudomonadati</taxon>
        <taxon>Bacteroidota</taxon>
        <taxon>Flavobacteriia</taxon>
        <taxon>Flavobacteriales</taxon>
        <taxon>Flavobacteriaceae</taxon>
        <taxon>Cellulophaga</taxon>
    </lineage>
</organism>
<dbReference type="GO" id="GO:0008757">
    <property type="term" value="F:S-adenosylmethionine-dependent methyltransferase activity"/>
    <property type="evidence" value="ECO:0007669"/>
    <property type="project" value="InterPro"/>
</dbReference>
<dbReference type="InterPro" id="IPR029063">
    <property type="entry name" value="SAM-dependent_MTases_sf"/>
</dbReference>
<keyword evidence="3 5" id="KW-0808">Transferase</keyword>
<dbReference type="PANTHER" id="PTHR32183">
    <property type="match status" value="1"/>
</dbReference>
<keyword evidence="2 5" id="KW-0489">Methyltransferase</keyword>
<evidence type="ECO:0000256" key="2">
    <source>
        <dbReference type="ARBA" id="ARBA00022603"/>
    </source>
</evidence>
<dbReference type="CDD" id="cd02440">
    <property type="entry name" value="AdoMet_MTases"/>
    <property type="match status" value="1"/>
</dbReference>
<dbReference type="PANTHER" id="PTHR32183:SF6">
    <property type="entry name" value="CYSTEINE SULFINATE DESULFINASE_CYSTEINE DESULFURASE AND RELATED ENZYMES"/>
    <property type="match status" value="1"/>
</dbReference>
<accession>A0A1G7LIA0</accession>
<dbReference type="Proteomes" id="UP000182114">
    <property type="component" value="Unassembled WGS sequence"/>
</dbReference>
<evidence type="ECO:0000256" key="3">
    <source>
        <dbReference type="ARBA" id="ARBA00022679"/>
    </source>
</evidence>
<dbReference type="AlphaFoldDB" id="A0A1G7LIA0"/>
<dbReference type="RefSeq" id="WP_025614367.1">
    <property type="nucleotide sequence ID" value="NZ_CANLMK010000014.1"/>
</dbReference>
<keyword evidence="4" id="KW-0949">S-adenosyl-L-methionine</keyword>
<proteinExistence type="predicted"/>
<dbReference type="Gene3D" id="3.40.50.150">
    <property type="entry name" value="Vaccinia Virus protein VP39"/>
    <property type="match status" value="1"/>
</dbReference>
<gene>
    <name evidence="5" type="ORF">SAMN04487992_11814</name>
</gene>